<reference evidence="3 4" key="1">
    <citation type="submission" date="2015-02" db="EMBL/GenBank/DDBJ databases">
        <authorList>
            <person name="Chooi Y.-H."/>
        </authorList>
    </citation>
    <scope>NUCLEOTIDE SEQUENCE [LARGE SCALE GENOMIC DNA]</scope>
    <source>
        <strain evidence="3">E3</strain>
    </source>
</reference>
<evidence type="ECO:0000256" key="1">
    <source>
        <dbReference type="SAM" id="Phobius"/>
    </source>
</evidence>
<keyword evidence="1" id="KW-0812">Transmembrane</keyword>
<organism evidence="3 4">
    <name type="scientific">Plasmodiophora brassicae</name>
    <name type="common">Clubroot disease agent</name>
    <dbReference type="NCBI Taxonomy" id="37360"/>
    <lineage>
        <taxon>Eukaryota</taxon>
        <taxon>Sar</taxon>
        <taxon>Rhizaria</taxon>
        <taxon>Endomyxa</taxon>
        <taxon>Phytomyxea</taxon>
        <taxon>Plasmodiophorida</taxon>
        <taxon>Plasmodiophoridae</taxon>
        <taxon>Plasmodiophora</taxon>
    </lineage>
</organism>
<sequence length="243" mass="25215">LAGLPAPSTAVACPMTLRALPLLLSLAAAAAFPSAGDDEPMRSSLSVIILGAAVVLAIEDGQQVLDIALTLPAAASTLSLGERFLTTVVAELRAVAEREGFAPTTIDVVGGSTTRTVRILVVPPAGSDVARLSGLLSDALATDEANGQVGTFSIGQQSYCDGAYYSDPNAMPCAKTMSHHPMMSVVSVAVTCSVIAVAAIVVLAVCLRQRCLRREWTRQKRLSDAIDAPPPAYDDAVRFDPVL</sequence>
<protein>
    <submittedName>
        <fullName evidence="3">Uncharacterized protein</fullName>
    </submittedName>
</protein>
<keyword evidence="2" id="KW-0732">Signal</keyword>
<keyword evidence="1" id="KW-0472">Membrane</keyword>
<evidence type="ECO:0000313" key="3">
    <source>
        <dbReference type="EMBL" id="CEO94654.1"/>
    </source>
</evidence>
<dbReference type="AlphaFoldDB" id="A0A0G4IHJ6"/>
<dbReference type="EMBL" id="CDSF01000001">
    <property type="protein sequence ID" value="CEO94654.1"/>
    <property type="molecule type" value="Genomic_DNA"/>
</dbReference>
<evidence type="ECO:0000313" key="4">
    <source>
        <dbReference type="Proteomes" id="UP000039324"/>
    </source>
</evidence>
<keyword evidence="1" id="KW-1133">Transmembrane helix</keyword>
<feature type="chain" id="PRO_5005192680" evidence="2">
    <location>
        <begin position="32"/>
        <end position="243"/>
    </location>
</feature>
<accession>A0A0G4IHJ6</accession>
<feature type="transmembrane region" description="Helical" evidence="1">
    <location>
        <begin position="182"/>
        <end position="207"/>
    </location>
</feature>
<keyword evidence="4" id="KW-1185">Reference proteome</keyword>
<feature type="signal peptide" evidence="2">
    <location>
        <begin position="1"/>
        <end position="31"/>
    </location>
</feature>
<evidence type="ECO:0000256" key="2">
    <source>
        <dbReference type="SAM" id="SignalP"/>
    </source>
</evidence>
<name>A0A0G4IHJ6_PLABS</name>
<dbReference type="Proteomes" id="UP000039324">
    <property type="component" value="Unassembled WGS sequence"/>
</dbReference>
<gene>
    <name evidence="3" type="ORF">PBRA_000439</name>
</gene>
<feature type="non-terminal residue" evidence="3">
    <location>
        <position position="1"/>
    </location>
</feature>
<proteinExistence type="predicted"/>